<dbReference type="FunFam" id="3.30.160.60:FF:001555">
    <property type="entry name" value="Draculin-like 1"/>
    <property type="match status" value="1"/>
</dbReference>
<dbReference type="SUPFAM" id="SSF57667">
    <property type="entry name" value="beta-beta-alpha zinc fingers"/>
    <property type="match status" value="5"/>
</dbReference>
<dbReference type="FunFam" id="3.30.160.60:FF:002328">
    <property type="entry name" value="Uncharacterized protein"/>
    <property type="match status" value="1"/>
</dbReference>
<dbReference type="Proteomes" id="UP000001554">
    <property type="component" value="Chromosome 8"/>
</dbReference>
<evidence type="ECO:0000256" key="9">
    <source>
        <dbReference type="ARBA" id="ARBA00023163"/>
    </source>
</evidence>
<comment type="subcellular location">
    <subcellularLocation>
        <location evidence="1">Nucleus</location>
    </subcellularLocation>
</comment>
<dbReference type="FunFam" id="3.30.160.60:FF:001370">
    <property type="entry name" value="Zinc finger protein"/>
    <property type="match status" value="1"/>
</dbReference>
<evidence type="ECO:0000256" key="3">
    <source>
        <dbReference type="ARBA" id="ARBA00022723"/>
    </source>
</evidence>
<feature type="domain" description="C2H2-type" evidence="13">
    <location>
        <begin position="196"/>
        <end position="223"/>
    </location>
</feature>
<feature type="domain" description="C2H2-type" evidence="13">
    <location>
        <begin position="324"/>
        <end position="351"/>
    </location>
</feature>
<keyword evidence="5 11" id="KW-0863">Zinc-finger</keyword>
<dbReference type="GO" id="GO:0006357">
    <property type="term" value="P:regulation of transcription by RNA polymerase II"/>
    <property type="evidence" value="ECO:0000318"/>
    <property type="project" value="GO_Central"/>
</dbReference>
<evidence type="ECO:0000256" key="8">
    <source>
        <dbReference type="ARBA" id="ARBA00023125"/>
    </source>
</evidence>
<dbReference type="FunFam" id="3.30.160.60:FF:005109">
    <property type="match status" value="1"/>
</dbReference>
<dbReference type="GeneID" id="118421986"/>
<keyword evidence="14" id="KW-1185">Reference proteome</keyword>
<organism evidence="14 15">
    <name type="scientific">Branchiostoma floridae</name>
    <name type="common">Florida lancelet</name>
    <name type="synonym">Amphioxus</name>
    <dbReference type="NCBI Taxonomy" id="7739"/>
    <lineage>
        <taxon>Eukaryota</taxon>
        <taxon>Metazoa</taxon>
        <taxon>Chordata</taxon>
        <taxon>Cephalochordata</taxon>
        <taxon>Leptocardii</taxon>
        <taxon>Amphioxiformes</taxon>
        <taxon>Branchiostomatidae</taxon>
        <taxon>Branchiostoma</taxon>
    </lineage>
</organism>
<dbReference type="InterPro" id="IPR013087">
    <property type="entry name" value="Znf_C2H2_type"/>
</dbReference>
<keyword evidence="7" id="KW-0805">Transcription regulation</keyword>
<comment type="similarity">
    <text evidence="2">Belongs to the krueppel C2H2-type zinc-finger protein family.</text>
</comment>
<protein>
    <submittedName>
        <fullName evidence="15">Zinc finger protein 525-like</fullName>
    </submittedName>
</protein>
<feature type="domain" description="C2H2-type" evidence="13">
    <location>
        <begin position="48"/>
        <end position="75"/>
    </location>
</feature>
<dbReference type="Pfam" id="PF00096">
    <property type="entry name" value="zf-C2H2"/>
    <property type="match status" value="3"/>
</dbReference>
<evidence type="ECO:0000256" key="10">
    <source>
        <dbReference type="ARBA" id="ARBA00023242"/>
    </source>
</evidence>
<keyword evidence="10" id="KW-0539">Nucleus</keyword>
<evidence type="ECO:0000256" key="6">
    <source>
        <dbReference type="ARBA" id="ARBA00022833"/>
    </source>
</evidence>
<keyword evidence="6" id="KW-0862">Zinc</keyword>
<keyword evidence="9" id="KW-0804">Transcription</keyword>
<dbReference type="FunFam" id="3.30.160.60:FF:002446">
    <property type="entry name" value="Uncharacterized protein"/>
    <property type="match status" value="1"/>
</dbReference>
<dbReference type="PANTHER" id="PTHR24392">
    <property type="entry name" value="ZINC FINGER PROTEIN"/>
    <property type="match status" value="1"/>
</dbReference>
<evidence type="ECO:0000256" key="7">
    <source>
        <dbReference type="ARBA" id="ARBA00023015"/>
    </source>
</evidence>
<dbReference type="Pfam" id="PF13909">
    <property type="entry name" value="zf-H2C2_5"/>
    <property type="match status" value="2"/>
</dbReference>
<evidence type="ECO:0000256" key="4">
    <source>
        <dbReference type="ARBA" id="ARBA00022737"/>
    </source>
</evidence>
<evidence type="ECO:0000256" key="11">
    <source>
        <dbReference type="PROSITE-ProRule" id="PRU00042"/>
    </source>
</evidence>
<dbReference type="OrthoDB" id="3561125at2759"/>
<accession>A0A9J7LND2</accession>
<keyword evidence="3" id="KW-0479">Metal-binding</keyword>
<evidence type="ECO:0000313" key="14">
    <source>
        <dbReference type="Proteomes" id="UP000001554"/>
    </source>
</evidence>
<name>A0A9J7LND2_BRAFL</name>
<evidence type="ECO:0000256" key="5">
    <source>
        <dbReference type="ARBA" id="ARBA00022771"/>
    </source>
</evidence>
<dbReference type="FunFam" id="3.30.160.60:FF:000406">
    <property type="entry name" value="Uncharacterized protein"/>
    <property type="match status" value="1"/>
</dbReference>
<dbReference type="PROSITE" id="PS50157">
    <property type="entry name" value="ZINC_FINGER_C2H2_2"/>
    <property type="match status" value="7"/>
</dbReference>
<gene>
    <name evidence="15" type="primary">LOC118421986</name>
</gene>
<dbReference type="GO" id="GO:0000977">
    <property type="term" value="F:RNA polymerase II transcription regulatory region sequence-specific DNA binding"/>
    <property type="evidence" value="ECO:0000318"/>
    <property type="project" value="GO_Central"/>
</dbReference>
<evidence type="ECO:0000313" key="15">
    <source>
        <dbReference type="RefSeq" id="XP_035685383.1"/>
    </source>
</evidence>
<dbReference type="SMART" id="SM00355">
    <property type="entry name" value="ZnF_C2H2"/>
    <property type="match status" value="8"/>
</dbReference>
<reference evidence="14" key="1">
    <citation type="journal article" date="2020" name="Nat. Ecol. Evol.">
        <title>Deeply conserved synteny resolves early events in vertebrate evolution.</title>
        <authorList>
            <person name="Simakov O."/>
            <person name="Marletaz F."/>
            <person name="Yue J.X."/>
            <person name="O'Connell B."/>
            <person name="Jenkins J."/>
            <person name="Brandt A."/>
            <person name="Calef R."/>
            <person name="Tung C.H."/>
            <person name="Huang T.K."/>
            <person name="Schmutz J."/>
            <person name="Satoh N."/>
            <person name="Yu J.K."/>
            <person name="Putnam N.H."/>
            <person name="Green R.E."/>
            <person name="Rokhsar D.S."/>
        </authorList>
    </citation>
    <scope>NUCLEOTIDE SEQUENCE [LARGE SCALE GENOMIC DNA]</scope>
    <source>
        <strain evidence="14">S238N-H82</strain>
    </source>
</reference>
<evidence type="ECO:0000256" key="1">
    <source>
        <dbReference type="ARBA" id="ARBA00004123"/>
    </source>
</evidence>
<feature type="domain" description="C2H2-type" evidence="13">
    <location>
        <begin position="109"/>
        <end position="136"/>
    </location>
</feature>
<dbReference type="GO" id="GO:0000981">
    <property type="term" value="F:DNA-binding transcription factor activity, RNA polymerase II-specific"/>
    <property type="evidence" value="ECO:0000318"/>
    <property type="project" value="GO_Central"/>
</dbReference>
<dbReference type="RefSeq" id="XP_035685383.1">
    <property type="nucleotide sequence ID" value="XM_035829490.1"/>
</dbReference>
<evidence type="ECO:0000259" key="13">
    <source>
        <dbReference type="PROSITE" id="PS50157"/>
    </source>
</evidence>
<dbReference type="InterPro" id="IPR036236">
    <property type="entry name" value="Znf_C2H2_sf"/>
</dbReference>
<dbReference type="PANTHER" id="PTHR24392:SF31">
    <property type="entry name" value="C2H2-TYPE DOMAIN-CONTAINING PROTEIN"/>
    <property type="match status" value="1"/>
</dbReference>
<feature type="domain" description="C2H2-type" evidence="13">
    <location>
        <begin position="224"/>
        <end position="251"/>
    </location>
</feature>
<proteinExistence type="inferred from homology"/>
<dbReference type="Gene3D" id="3.30.160.60">
    <property type="entry name" value="Classic Zinc Finger"/>
    <property type="match status" value="7"/>
</dbReference>
<evidence type="ECO:0000256" key="2">
    <source>
        <dbReference type="ARBA" id="ARBA00006991"/>
    </source>
</evidence>
<dbReference type="GO" id="GO:0008270">
    <property type="term" value="F:zinc ion binding"/>
    <property type="evidence" value="ECO:0007669"/>
    <property type="project" value="UniProtKB-KW"/>
</dbReference>
<feature type="domain" description="C2H2-type" evidence="13">
    <location>
        <begin position="167"/>
        <end position="195"/>
    </location>
</feature>
<feature type="domain" description="C2H2-type" evidence="13">
    <location>
        <begin position="139"/>
        <end position="166"/>
    </location>
</feature>
<dbReference type="GO" id="GO:0005634">
    <property type="term" value="C:nucleus"/>
    <property type="evidence" value="ECO:0000318"/>
    <property type="project" value="GO_Central"/>
</dbReference>
<evidence type="ECO:0000256" key="12">
    <source>
        <dbReference type="SAM" id="MobiDB-lite"/>
    </source>
</evidence>
<keyword evidence="8" id="KW-0238">DNA-binding</keyword>
<keyword evidence="4" id="KW-0677">Repeat</keyword>
<dbReference type="FunFam" id="3.30.160.60:FF:001876">
    <property type="match status" value="1"/>
</dbReference>
<reference evidence="15" key="2">
    <citation type="submission" date="2025-08" db="UniProtKB">
        <authorList>
            <consortium name="RefSeq"/>
        </authorList>
    </citation>
    <scope>IDENTIFICATION</scope>
    <source>
        <strain evidence="15">S238N-H82</strain>
        <tissue evidence="15">Testes</tissue>
    </source>
</reference>
<sequence length="353" mass="40592">MTADLEKFHNQGMPYEETLAVESLPDKKTAPQTELTDMHQEDATGGSHTCKQCGYAAENMSSLAVHTSRHTDRKPNKCDQCDYSAKWKWQLDHHIAKHHEKPYMCEKPYKCDRCDYSAAQKGSLKQHKAIHTSEKPYSYTCDECGYTTAQRSKLSRHMRRHTDEKPYKCDECDYSAAWKSSVDRHMADKHNGEKSYMCEKCGYRTATKSRLSQHMKVHTGEKPYKCDQCDFSSPWKKSLGTHMAKHTGKDEHFSRLIPAGIEKNPTEEMATVHGKLQNENQEMPCEQTLDVESSPDKKTVSQAELVDKHQQEGSHICKQCEKPYKCDKCEYSSVRKSTLHRHMATHGGEKPYM</sequence>
<dbReference type="AlphaFoldDB" id="A0A9J7LND2"/>
<dbReference type="KEGG" id="bfo:118421986"/>
<feature type="region of interest" description="Disordered" evidence="12">
    <location>
        <begin position="1"/>
        <end position="46"/>
    </location>
</feature>